<dbReference type="PROSITE" id="PS51885">
    <property type="entry name" value="NEPRILYSIN"/>
    <property type="match status" value="1"/>
</dbReference>
<gene>
    <name evidence="1" type="ORF">V5799_012334</name>
</gene>
<dbReference type="InterPro" id="IPR024079">
    <property type="entry name" value="MetalloPept_cat_dom_sf"/>
</dbReference>
<sequence>MLLADLGHDCAAGGGVSCPPEGCGELALLLPAAAGVIHCAVTPTAVEAPGGLCRTGPAMVGAAAKGAALGFCAGGNRVVEAAALGALQRAGLEGTDPERHPCEKDMFRRGSAESNGYGVAAAPDALDVYGGLDGVRDVHVRHRWIHAEDGPEAAVWAGGLEWPDWHVEECPQAHEADQGLLRGDVSSNDVAPPVDPDLQDARVFKKCYLFRLVKQFLCPEAQKLLKRLDENVRDICHGASPQLRIPSQVREKFVNMSVVRSVLASEIVSVAFAPSGSMYAAGGLKMRWWPERVYRTYEQRLACYESEYYRLEKNFVTSSNSGTGTLLPKDVREFLMTYMRGLEISYALADIKYNNNAQLFFMHYCQQFCDSNAGNPTQQRANLNVRLAYMFPLVHNEGFRETFGCEHTHDLSEGQLCAPLIFGGPKEAVLR</sequence>
<dbReference type="EMBL" id="JARKHS020017321">
    <property type="protein sequence ID" value="KAK8773133.1"/>
    <property type="molecule type" value="Genomic_DNA"/>
</dbReference>
<name>A0AAQ4EF18_AMBAM</name>
<dbReference type="GO" id="GO:0004222">
    <property type="term" value="F:metalloendopeptidase activity"/>
    <property type="evidence" value="ECO:0007669"/>
    <property type="project" value="InterPro"/>
</dbReference>
<keyword evidence="2" id="KW-1185">Reference proteome</keyword>
<dbReference type="Gene3D" id="3.40.390.10">
    <property type="entry name" value="Collagenase (Catalytic Domain)"/>
    <property type="match status" value="1"/>
</dbReference>
<dbReference type="AlphaFoldDB" id="A0AAQ4EF18"/>
<evidence type="ECO:0000313" key="2">
    <source>
        <dbReference type="Proteomes" id="UP001321473"/>
    </source>
</evidence>
<dbReference type="SUPFAM" id="SSF55486">
    <property type="entry name" value="Metalloproteases ('zincins'), catalytic domain"/>
    <property type="match status" value="1"/>
</dbReference>
<dbReference type="InterPro" id="IPR000718">
    <property type="entry name" value="Peptidase_M13"/>
</dbReference>
<protein>
    <submittedName>
        <fullName evidence="1">Uncharacterized protein</fullName>
    </submittedName>
</protein>
<reference evidence="1 2" key="1">
    <citation type="journal article" date="2023" name="Arcadia Sci">
        <title>De novo assembly of a long-read Amblyomma americanum tick genome.</title>
        <authorList>
            <person name="Chou S."/>
            <person name="Poskanzer K.E."/>
            <person name="Rollins M."/>
            <person name="Thuy-Boun P.S."/>
        </authorList>
    </citation>
    <scope>NUCLEOTIDE SEQUENCE [LARGE SCALE GENOMIC DNA]</scope>
    <source>
        <strain evidence="1">F_SG_1</strain>
        <tissue evidence="1">Salivary glands</tissue>
    </source>
</reference>
<comment type="caution">
    <text evidence="1">The sequence shown here is derived from an EMBL/GenBank/DDBJ whole genome shotgun (WGS) entry which is preliminary data.</text>
</comment>
<organism evidence="1 2">
    <name type="scientific">Amblyomma americanum</name>
    <name type="common">Lone star tick</name>
    <dbReference type="NCBI Taxonomy" id="6943"/>
    <lineage>
        <taxon>Eukaryota</taxon>
        <taxon>Metazoa</taxon>
        <taxon>Ecdysozoa</taxon>
        <taxon>Arthropoda</taxon>
        <taxon>Chelicerata</taxon>
        <taxon>Arachnida</taxon>
        <taxon>Acari</taxon>
        <taxon>Parasitiformes</taxon>
        <taxon>Ixodida</taxon>
        <taxon>Ixodoidea</taxon>
        <taxon>Ixodidae</taxon>
        <taxon>Amblyomminae</taxon>
        <taxon>Amblyomma</taxon>
    </lineage>
</organism>
<accession>A0AAQ4EF18</accession>
<evidence type="ECO:0000313" key="1">
    <source>
        <dbReference type="EMBL" id="KAK8773133.1"/>
    </source>
</evidence>
<dbReference type="GO" id="GO:0006508">
    <property type="term" value="P:proteolysis"/>
    <property type="evidence" value="ECO:0007669"/>
    <property type="project" value="InterPro"/>
</dbReference>
<proteinExistence type="predicted"/>
<dbReference type="Proteomes" id="UP001321473">
    <property type="component" value="Unassembled WGS sequence"/>
</dbReference>